<gene>
    <name evidence="4" type="ORF">SmJEL517_g01845</name>
</gene>
<dbReference type="EMBL" id="QEAO01000006">
    <property type="protein sequence ID" value="TPX35908.1"/>
    <property type="molecule type" value="Genomic_DNA"/>
</dbReference>
<comment type="caution">
    <text evidence="4">The sequence shown here is derived from an EMBL/GenBank/DDBJ whole genome shotgun (WGS) entry which is preliminary data.</text>
</comment>
<dbReference type="PROSITE" id="PS50127">
    <property type="entry name" value="UBC_2"/>
    <property type="match status" value="1"/>
</dbReference>
<dbReference type="OrthoDB" id="1158011at2759"/>
<evidence type="ECO:0000259" key="3">
    <source>
        <dbReference type="PROSITE" id="PS50127"/>
    </source>
</evidence>
<feature type="compositionally biased region" description="Polar residues" evidence="2">
    <location>
        <begin position="187"/>
        <end position="210"/>
    </location>
</feature>
<reference evidence="4 5" key="1">
    <citation type="journal article" date="2019" name="Sci. Rep.">
        <title>Comparative genomics of chytrid fungi reveal insights into the obligate biotrophic and pathogenic lifestyle of Synchytrium endobioticum.</title>
        <authorList>
            <person name="van de Vossenberg B.T.L.H."/>
            <person name="Warris S."/>
            <person name="Nguyen H.D.T."/>
            <person name="van Gent-Pelzer M.P.E."/>
            <person name="Joly D.L."/>
            <person name="van de Geest H.C."/>
            <person name="Bonants P.J.M."/>
            <person name="Smith D.S."/>
            <person name="Levesque C.A."/>
            <person name="van der Lee T.A.J."/>
        </authorList>
    </citation>
    <scope>NUCLEOTIDE SEQUENCE [LARGE SCALE GENOMIC DNA]</scope>
    <source>
        <strain evidence="4 5">JEL517</strain>
    </source>
</reference>
<protein>
    <recommendedName>
        <fullName evidence="3">UBC core domain-containing protein</fullName>
    </recommendedName>
</protein>
<sequence>MSSRSGAVKRLLAELKDLQQNPSPDLTAAPLEDNMLEWHFTIRGPSDGGFAGGRYHGRIIFPADYPFKPPNISFLTPNGRFEVGKKICLSITGHHPEFWRPAWGCRSALVALIGFLPTPGEGAIGALDYTEPERAEFAKRSRDWTCPSCGSCNRDVLPDEADKPVEKLVAEEGLTFTMKADGDAAPASSTNDHLGSESPLTDPTPSIPTESTPVVAAAALHARPQSSLSSAASTAVQPNITQPQLRVPAAQPVVPQQQPIPAGARAPEMIVIPLDQTTIRKRQIDTCLMFVCFLIACLLLRRLNSFPLEPM</sequence>
<evidence type="ECO:0000256" key="2">
    <source>
        <dbReference type="SAM" id="MobiDB-lite"/>
    </source>
</evidence>
<dbReference type="STRING" id="1806994.A0A507C978"/>
<dbReference type="SUPFAM" id="SSF54495">
    <property type="entry name" value="UBC-like"/>
    <property type="match status" value="1"/>
</dbReference>
<proteinExistence type="predicted"/>
<dbReference type="FunFam" id="3.10.110.10:FF:000086">
    <property type="entry name" value="Ubiquitin-conjugating enzyme E2 J1"/>
    <property type="match status" value="1"/>
</dbReference>
<dbReference type="Gene3D" id="3.10.110.10">
    <property type="entry name" value="Ubiquitin Conjugating Enzyme"/>
    <property type="match status" value="1"/>
</dbReference>
<dbReference type="InterPro" id="IPR050113">
    <property type="entry name" value="Ub_conjugating_enzyme"/>
</dbReference>
<dbReference type="GeneID" id="42003070"/>
<organism evidence="4 5">
    <name type="scientific">Synchytrium microbalum</name>
    <dbReference type="NCBI Taxonomy" id="1806994"/>
    <lineage>
        <taxon>Eukaryota</taxon>
        <taxon>Fungi</taxon>
        <taxon>Fungi incertae sedis</taxon>
        <taxon>Chytridiomycota</taxon>
        <taxon>Chytridiomycota incertae sedis</taxon>
        <taxon>Chytridiomycetes</taxon>
        <taxon>Synchytriales</taxon>
        <taxon>Synchytriaceae</taxon>
        <taxon>Synchytrium</taxon>
    </lineage>
</organism>
<dbReference type="SMART" id="SM00212">
    <property type="entry name" value="UBCc"/>
    <property type="match status" value="1"/>
</dbReference>
<name>A0A507C978_9FUNG</name>
<evidence type="ECO:0000256" key="1">
    <source>
        <dbReference type="ARBA" id="ARBA00022786"/>
    </source>
</evidence>
<dbReference type="CDD" id="cd23799">
    <property type="entry name" value="UBCc_UBE2J"/>
    <property type="match status" value="1"/>
</dbReference>
<dbReference type="Proteomes" id="UP000319731">
    <property type="component" value="Unassembled WGS sequence"/>
</dbReference>
<dbReference type="InterPro" id="IPR016135">
    <property type="entry name" value="UBQ-conjugating_enzyme/RWD"/>
</dbReference>
<keyword evidence="5" id="KW-1185">Reference proteome</keyword>
<accession>A0A507C978</accession>
<feature type="domain" description="UBC core" evidence="3">
    <location>
        <begin position="6"/>
        <end position="174"/>
    </location>
</feature>
<dbReference type="AlphaFoldDB" id="A0A507C978"/>
<keyword evidence="1" id="KW-0833">Ubl conjugation pathway</keyword>
<dbReference type="PANTHER" id="PTHR24067">
    <property type="entry name" value="UBIQUITIN-CONJUGATING ENZYME E2"/>
    <property type="match status" value="1"/>
</dbReference>
<evidence type="ECO:0000313" key="5">
    <source>
        <dbReference type="Proteomes" id="UP000319731"/>
    </source>
</evidence>
<dbReference type="InterPro" id="IPR000608">
    <property type="entry name" value="UBC"/>
</dbReference>
<evidence type="ECO:0000313" key="4">
    <source>
        <dbReference type="EMBL" id="TPX35908.1"/>
    </source>
</evidence>
<dbReference type="Pfam" id="PF00179">
    <property type="entry name" value="UQ_con"/>
    <property type="match status" value="1"/>
</dbReference>
<dbReference type="RefSeq" id="XP_031026293.1">
    <property type="nucleotide sequence ID" value="XM_031167773.1"/>
</dbReference>
<feature type="region of interest" description="Disordered" evidence="2">
    <location>
        <begin position="181"/>
        <end position="210"/>
    </location>
</feature>